<sequence length="302" mass="33453">MRLVGVCPWTEDPNGLGKMGGCHSKKVVIPDFETPGRCSMSSRSVCRPMFGSCQSDTRPQTRTSEDLPVNRQAAFTLEQLEHLETCLKEAEEKANALLEQLTASEEAKLQLLEKVSLLEKRLQAVSQRSAGGESYENMVLEKDKCIEKLQAEVKASQEKLTAHKLKHKKAVKKLQTDLAIAKQEAAITVLELNEKIKTLCEGRPCPRASGSVEVPYGGLPPVEEGDRKISLIMELSTQLSLQTEKITQLEEVLAEKEQKIEALVAKRSDQLSQEDTNLTEDLQELPVVCDDKSVPVASDEEL</sequence>
<keyword evidence="1" id="KW-0175">Coiled coil</keyword>
<evidence type="ECO:0000256" key="1">
    <source>
        <dbReference type="SAM" id="Coils"/>
    </source>
</evidence>
<keyword evidence="2" id="KW-1185">Reference proteome</keyword>
<gene>
    <name evidence="3" type="primary">Ccdc192</name>
</gene>
<dbReference type="InterPro" id="IPR038817">
    <property type="entry name" value="CCDC192"/>
</dbReference>
<dbReference type="Proteomes" id="UP000694915">
    <property type="component" value="Chromosome 18"/>
</dbReference>
<accession>A0ABM1UBS8</accession>
<dbReference type="PANTHER" id="PTHR38580">
    <property type="entry name" value="COILED-COIL DOMAIN-CONTAINING PROTEIN 192"/>
    <property type="match status" value="1"/>
</dbReference>
<organism evidence="2 3">
    <name type="scientific">Microtus ochrogaster</name>
    <name type="common">Prairie vole</name>
    <dbReference type="NCBI Taxonomy" id="79684"/>
    <lineage>
        <taxon>Eukaryota</taxon>
        <taxon>Metazoa</taxon>
        <taxon>Chordata</taxon>
        <taxon>Craniata</taxon>
        <taxon>Vertebrata</taxon>
        <taxon>Euteleostomi</taxon>
        <taxon>Mammalia</taxon>
        <taxon>Eutheria</taxon>
        <taxon>Euarchontoglires</taxon>
        <taxon>Glires</taxon>
        <taxon>Rodentia</taxon>
        <taxon>Myomorpha</taxon>
        <taxon>Muroidea</taxon>
        <taxon>Cricetidae</taxon>
        <taxon>Arvicolinae</taxon>
        <taxon>Microtus</taxon>
    </lineage>
</organism>
<name>A0ABM1UBS8_MICOH</name>
<dbReference type="GeneID" id="101990252"/>
<evidence type="ECO:0000313" key="3">
    <source>
        <dbReference type="RefSeq" id="XP_026639440.1"/>
    </source>
</evidence>
<dbReference type="RefSeq" id="XP_026639440.1">
    <property type="nucleotide sequence ID" value="XM_026783639.1"/>
</dbReference>
<proteinExistence type="predicted"/>
<evidence type="ECO:0000313" key="2">
    <source>
        <dbReference type="Proteomes" id="UP000694915"/>
    </source>
</evidence>
<feature type="coiled-coil region" evidence="1">
    <location>
        <begin position="232"/>
        <end position="273"/>
    </location>
</feature>
<dbReference type="PANTHER" id="PTHR38580:SF1">
    <property type="entry name" value="COILED-COIL DOMAIN-CONTAINING PROTEIN 192"/>
    <property type="match status" value="1"/>
</dbReference>
<reference evidence="3" key="1">
    <citation type="submission" date="2025-08" db="UniProtKB">
        <authorList>
            <consortium name="RefSeq"/>
        </authorList>
    </citation>
    <scope>IDENTIFICATION</scope>
</reference>
<protein>
    <submittedName>
        <fullName evidence="3">LOW QUALITY PROTEIN: coiled-coil domain-containing protein 192</fullName>
    </submittedName>
</protein>
<feature type="coiled-coil region" evidence="1">
    <location>
        <begin position="73"/>
        <end position="184"/>
    </location>
</feature>